<accession>A0ABQ2F0B1</accession>
<reference evidence="2" key="1">
    <citation type="journal article" date="2019" name="Int. J. Syst. Evol. Microbiol.">
        <title>The Global Catalogue of Microorganisms (GCM) 10K type strain sequencing project: providing services to taxonomists for standard genome sequencing and annotation.</title>
        <authorList>
            <consortium name="The Broad Institute Genomics Platform"/>
            <consortium name="The Broad Institute Genome Sequencing Center for Infectious Disease"/>
            <person name="Wu L."/>
            <person name="Ma J."/>
        </authorList>
    </citation>
    <scope>NUCLEOTIDE SEQUENCE [LARGE SCALE GENOMIC DNA]</scope>
    <source>
        <strain evidence="2">JCM 30331</strain>
    </source>
</reference>
<evidence type="ECO:0000313" key="2">
    <source>
        <dbReference type="Proteomes" id="UP000647587"/>
    </source>
</evidence>
<proteinExistence type="predicted"/>
<keyword evidence="2" id="KW-1185">Reference proteome</keyword>
<organism evidence="1 2">
    <name type="scientific">Deinococcus malanensis</name>
    <dbReference type="NCBI Taxonomy" id="1706855"/>
    <lineage>
        <taxon>Bacteria</taxon>
        <taxon>Thermotogati</taxon>
        <taxon>Deinococcota</taxon>
        <taxon>Deinococci</taxon>
        <taxon>Deinococcales</taxon>
        <taxon>Deinococcaceae</taxon>
        <taxon>Deinococcus</taxon>
    </lineage>
</organism>
<gene>
    <name evidence="1" type="ORF">GCM10008955_33080</name>
</gene>
<name>A0ABQ2F0B1_9DEIO</name>
<dbReference type="RefSeq" id="WP_189010744.1">
    <property type="nucleotide sequence ID" value="NZ_BMPP01000016.1"/>
</dbReference>
<protein>
    <recommendedName>
        <fullName evidence="3">Urease accessory protein UreD</fullName>
    </recommendedName>
</protein>
<comment type="caution">
    <text evidence="1">The sequence shown here is derived from an EMBL/GenBank/DDBJ whole genome shotgun (WGS) entry which is preliminary data.</text>
</comment>
<sequence length="258" mass="28676">MPHNLLRHLITDLSLRPTAYKIHTPSGPIDLDHPPTNPGRSDTFTLTGPAGIETFVVGGPRAYGRGGSFNLGIPADRYLLTQTVHPSTLSQSGHLSLHTQLDDAGFILTTGKTYHHLDTHLTPLTARHSDGRLLWFSETRRQSFGLPLEHYLHYGSQRIAALRYHETPRTVKLMALTDIELRARGVNPSTLPALLLVSAWTLREETLDAILQGEVPEAAFLPPADFEWNPTAYQQLHLSLTREDIQRQANKATLARPA</sequence>
<dbReference type="Proteomes" id="UP000647587">
    <property type="component" value="Unassembled WGS sequence"/>
</dbReference>
<evidence type="ECO:0008006" key="3">
    <source>
        <dbReference type="Google" id="ProtNLM"/>
    </source>
</evidence>
<dbReference type="EMBL" id="BMPP01000016">
    <property type="protein sequence ID" value="GGK36655.1"/>
    <property type="molecule type" value="Genomic_DNA"/>
</dbReference>
<evidence type="ECO:0000313" key="1">
    <source>
        <dbReference type="EMBL" id="GGK36655.1"/>
    </source>
</evidence>